<keyword evidence="4" id="KW-0560">Oxidoreductase</keyword>
<proteinExistence type="inferred from homology"/>
<dbReference type="EMBL" id="UOFT01000016">
    <property type="protein sequence ID" value="VAW91727.1"/>
    <property type="molecule type" value="Genomic_DNA"/>
</dbReference>
<evidence type="ECO:0000256" key="1">
    <source>
        <dbReference type="ARBA" id="ARBA00009716"/>
    </source>
</evidence>
<dbReference type="SUPFAM" id="SSF51395">
    <property type="entry name" value="FMN-linked oxidoreductases"/>
    <property type="match status" value="1"/>
</dbReference>
<evidence type="ECO:0000259" key="3">
    <source>
        <dbReference type="Pfam" id="PF01645"/>
    </source>
</evidence>
<evidence type="ECO:0000256" key="2">
    <source>
        <dbReference type="SAM" id="Phobius"/>
    </source>
</evidence>
<dbReference type="InterPro" id="IPR013785">
    <property type="entry name" value="Aldolase_TIM"/>
</dbReference>
<comment type="similarity">
    <text evidence="1">Belongs to the glutamate synthase family.</text>
</comment>
<dbReference type="CDD" id="cd02808">
    <property type="entry name" value="GltS_FMN"/>
    <property type="match status" value="1"/>
</dbReference>
<protein>
    <submittedName>
        <fullName evidence="4">Ferredoxin-dependent glutamate synthase</fullName>
        <ecNumber evidence="4">1.4.7.1</ecNumber>
    </submittedName>
</protein>
<organism evidence="4">
    <name type="scientific">hydrothermal vent metagenome</name>
    <dbReference type="NCBI Taxonomy" id="652676"/>
    <lineage>
        <taxon>unclassified sequences</taxon>
        <taxon>metagenomes</taxon>
        <taxon>ecological metagenomes</taxon>
    </lineage>
</organism>
<dbReference type="GO" id="GO:0016041">
    <property type="term" value="F:glutamate synthase (ferredoxin) activity"/>
    <property type="evidence" value="ECO:0007669"/>
    <property type="project" value="UniProtKB-EC"/>
</dbReference>
<feature type="transmembrane region" description="Helical" evidence="2">
    <location>
        <begin position="6"/>
        <end position="28"/>
    </location>
</feature>
<dbReference type="PANTHER" id="PTHR43819">
    <property type="entry name" value="ARCHAEAL-TYPE GLUTAMATE SYNTHASE [NADPH]"/>
    <property type="match status" value="1"/>
</dbReference>
<dbReference type="PANTHER" id="PTHR43819:SF1">
    <property type="entry name" value="ARCHAEAL-TYPE GLUTAMATE SYNTHASE [NADPH]"/>
    <property type="match status" value="1"/>
</dbReference>
<dbReference type="Pfam" id="PF01645">
    <property type="entry name" value="Glu_synthase"/>
    <property type="match status" value="1"/>
</dbReference>
<keyword evidence="2" id="KW-0812">Transmembrane</keyword>
<dbReference type="GO" id="GO:0006537">
    <property type="term" value="P:glutamate biosynthetic process"/>
    <property type="evidence" value="ECO:0007669"/>
    <property type="project" value="InterPro"/>
</dbReference>
<accession>A0A3B0ZWJ7</accession>
<gene>
    <name evidence="4" type="ORF">MNBD_GAMMA23-107</name>
</gene>
<keyword evidence="2" id="KW-1133">Transmembrane helix</keyword>
<reference evidence="4" key="1">
    <citation type="submission" date="2018-06" db="EMBL/GenBank/DDBJ databases">
        <authorList>
            <person name="Zhirakovskaya E."/>
        </authorList>
    </citation>
    <scope>NUCLEOTIDE SEQUENCE</scope>
</reference>
<dbReference type="AlphaFoldDB" id="A0A3B0ZWJ7"/>
<dbReference type="EC" id="1.4.7.1" evidence="4"/>
<name>A0A3B0ZWJ7_9ZZZZ</name>
<dbReference type="InterPro" id="IPR024188">
    <property type="entry name" value="GltB"/>
</dbReference>
<dbReference type="Gene3D" id="3.20.20.70">
    <property type="entry name" value="Aldolase class I"/>
    <property type="match status" value="1"/>
</dbReference>
<feature type="domain" description="Glutamate synthase" evidence="3">
    <location>
        <begin position="108"/>
        <end position="455"/>
    </location>
</feature>
<dbReference type="PIRSF" id="PIRSF006429">
    <property type="entry name" value="GOGAT_lg_2"/>
    <property type="match status" value="1"/>
</dbReference>
<dbReference type="InterPro" id="IPR002932">
    <property type="entry name" value="Glu_synthdom"/>
</dbReference>
<keyword evidence="2" id="KW-0472">Membrane</keyword>
<sequence>MEWLEHWGWTAALAVIGIIAIWLAVMYVQDITQTKHTVLRNFPIVGRMRYRFEKLGEYFRQYFFSHDREEMPFNRATRAWVYRTAKGLGGLLGFGSTNDLREPGSIIFVSAAYALLEEEYTPTPSRIIGEQCDKPFEAKSLFNISGMSYGAISAAAVSALSKGAGKCGIWMNTGEGGLSPYHLEGNGDVIFQVGTAKYGVRDSDGNLSDARLREVSQYVKAFEIKMSQGAKPGRGGVLPGNKVTKEISEIRGIPVGKVSSSPNRHKEIKSPDDLLNMINRIREVSGRPVGYKAVIGSEESIRDLCEAIHRRGRDFAPDFITVDGGDGGTGAAPQLLADHVGLPLNESLPMLVDTLIEYDLKDRVKVIASGKLVHSAKVAWALCMGADFIVSARGFMFALGCIQSMQCHEDSCPTGITTHNKRRQRGLVVADKAERVHQYAHWVNHEVNVLAHSCGLPNARDFRREHLRLVLNPGTSMPLNVMHPYPDIKFPLL</sequence>
<evidence type="ECO:0000313" key="4">
    <source>
        <dbReference type="EMBL" id="VAW91727.1"/>
    </source>
</evidence>